<accession>A0A6B9FJX3</accession>
<dbReference type="OrthoDB" id="8005614at2"/>
<dbReference type="Proteomes" id="UP000012488">
    <property type="component" value="Chromosome"/>
</dbReference>
<dbReference type="KEGG" id="mmes:MMSR116_04235"/>
<feature type="signal peptide" evidence="1">
    <location>
        <begin position="1"/>
        <end position="36"/>
    </location>
</feature>
<dbReference type="EMBL" id="CP043538">
    <property type="protein sequence ID" value="QGY01198.1"/>
    <property type="molecule type" value="Genomic_DNA"/>
</dbReference>
<reference evidence="2 3" key="1">
    <citation type="journal article" date="2012" name="Genet. Mol. Biol.">
        <title>Analysis of 16S rRNA and mxaF genes revealing insights into Methylobacterium niche-specific plant association.</title>
        <authorList>
            <person name="Dourado M.N."/>
            <person name="Andreote F.D."/>
            <person name="Dini-Andreote F."/>
            <person name="Conti R."/>
            <person name="Araujo J.M."/>
            <person name="Araujo W.L."/>
        </authorList>
    </citation>
    <scope>NUCLEOTIDE SEQUENCE [LARGE SCALE GENOMIC DNA]</scope>
    <source>
        <strain evidence="2 3">SR1.6/6</strain>
    </source>
</reference>
<sequence length="97" mass="10994">MTFLEQSLNRRLNLKKIALTLAAGAALVGAASTVQAHEWGGGYGYGPGYGHSRVIVRENHRDGYRGVGFRHRDWDRPGVRVIERRDGGYHRHHDWDD</sequence>
<proteinExistence type="predicted"/>
<name>A0A6B9FJX3_9HYPH</name>
<dbReference type="AlphaFoldDB" id="A0A6B9FJX3"/>
<dbReference type="PROSITE" id="PS51318">
    <property type="entry name" value="TAT"/>
    <property type="match status" value="1"/>
</dbReference>
<evidence type="ECO:0000313" key="3">
    <source>
        <dbReference type="Proteomes" id="UP000012488"/>
    </source>
</evidence>
<gene>
    <name evidence="2" type="ORF">MMSR116_04235</name>
</gene>
<dbReference type="InterPro" id="IPR006311">
    <property type="entry name" value="TAT_signal"/>
</dbReference>
<keyword evidence="1" id="KW-0732">Signal</keyword>
<evidence type="ECO:0008006" key="4">
    <source>
        <dbReference type="Google" id="ProtNLM"/>
    </source>
</evidence>
<feature type="chain" id="PRO_5025352760" description="Twin-arginine translocation signal domain-containing protein" evidence="1">
    <location>
        <begin position="37"/>
        <end position="97"/>
    </location>
</feature>
<protein>
    <recommendedName>
        <fullName evidence="4">Twin-arginine translocation signal domain-containing protein</fullName>
    </recommendedName>
</protein>
<reference evidence="2 3" key="2">
    <citation type="journal article" date="2013" name="Genome Announc.">
        <title>Draft Genome Sequence of Methylobacterium mesophilicum Strain SR1.6/6, Isolated from Citrus sinensis.</title>
        <authorList>
            <person name="Marinho Almeida D."/>
            <person name="Dini-Andreote F."/>
            <person name="Camargo Neves A.A."/>
            <person name="Juca Ramos R.T."/>
            <person name="Andreote F.D."/>
            <person name="Carneiro A.R."/>
            <person name="Oliveira de Souza Lima A."/>
            <person name="Caracciolo Gomes de Sa P.H."/>
            <person name="Ribeiro Barbosa M.S."/>
            <person name="Araujo W.L."/>
            <person name="Silva A."/>
        </authorList>
    </citation>
    <scope>NUCLEOTIDE SEQUENCE [LARGE SCALE GENOMIC DNA]</scope>
    <source>
        <strain evidence="2 3">SR1.6/6</strain>
    </source>
</reference>
<organism evidence="2 3">
    <name type="scientific">Methylobacterium mesophilicum SR1.6/6</name>
    <dbReference type="NCBI Taxonomy" id="908290"/>
    <lineage>
        <taxon>Bacteria</taxon>
        <taxon>Pseudomonadati</taxon>
        <taxon>Pseudomonadota</taxon>
        <taxon>Alphaproteobacteria</taxon>
        <taxon>Hyphomicrobiales</taxon>
        <taxon>Methylobacteriaceae</taxon>
        <taxon>Methylobacterium</taxon>
    </lineage>
</organism>
<evidence type="ECO:0000256" key="1">
    <source>
        <dbReference type="SAM" id="SignalP"/>
    </source>
</evidence>
<evidence type="ECO:0000313" key="2">
    <source>
        <dbReference type="EMBL" id="QGY01198.1"/>
    </source>
</evidence>